<dbReference type="PANTHER" id="PTHR16305:SF35">
    <property type="entry name" value="TRANSCRIPTIONAL ACTIVATOR DOMAIN"/>
    <property type="match status" value="1"/>
</dbReference>
<dbReference type="Pfam" id="PF13191">
    <property type="entry name" value="AAA_16"/>
    <property type="match status" value="1"/>
</dbReference>
<comment type="caution">
    <text evidence="4">The sequence shown here is derived from an EMBL/GenBank/DDBJ whole genome shotgun (WGS) entry which is preliminary data.</text>
</comment>
<name>A0A6G4XJ74_9ACTN</name>
<dbReference type="AlphaFoldDB" id="A0A6G4XJ74"/>
<keyword evidence="1" id="KW-0547">Nucleotide-binding</keyword>
<dbReference type="SUPFAM" id="SSF52540">
    <property type="entry name" value="P-loop containing nucleoside triphosphate hydrolases"/>
    <property type="match status" value="1"/>
</dbReference>
<organism evidence="4 5">
    <name type="scientific">Streptomyces mesophilus</name>
    <dbReference type="NCBI Taxonomy" id="1775132"/>
    <lineage>
        <taxon>Bacteria</taxon>
        <taxon>Bacillati</taxon>
        <taxon>Actinomycetota</taxon>
        <taxon>Actinomycetes</taxon>
        <taxon>Kitasatosporales</taxon>
        <taxon>Streptomycetaceae</taxon>
        <taxon>Streptomyces</taxon>
    </lineage>
</organism>
<dbReference type="CDD" id="cd06170">
    <property type="entry name" value="LuxR_C_like"/>
    <property type="match status" value="1"/>
</dbReference>
<dbReference type="InterPro" id="IPR000792">
    <property type="entry name" value="Tscrpt_reg_LuxR_C"/>
</dbReference>
<dbReference type="GO" id="GO:0004016">
    <property type="term" value="F:adenylate cyclase activity"/>
    <property type="evidence" value="ECO:0007669"/>
    <property type="project" value="TreeGrafter"/>
</dbReference>
<dbReference type="PROSITE" id="PS50043">
    <property type="entry name" value="HTH_LUXR_2"/>
    <property type="match status" value="1"/>
</dbReference>
<dbReference type="SUPFAM" id="SSF46894">
    <property type="entry name" value="C-terminal effector domain of the bipartite response regulators"/>
    <property type="match status" value="1"/>
</dbReference>
<dbReference type="PRINTS" id="PR00038">
    <property type="entry name" value="HTHLUXR"/>
</dbReference>
<dbReference type="RefSeq" id="WP_165332699.1">
    <property type="nucleotide sequence ID" value="NZ_JAAKZW010000058.1"/>
</dbReference>
<keyword evidence="2" id="KW-0067">ATP-binding</keyword>
<evidence type="ECO:0000256" key="2">
    <source>
        <dbReference type="ARBA" id="ARBA00022840"/>
    </source>
</evidence>
<dbReference type="EMBL" id="JAAKZW010000058">
    <property type="protein sequence ID" value="NGO77232.1"/>
    <property type="molecule type" value="Genomic_DNA"/>
</dbReference>
<evidence type="ECO:0000313" key="4">
    <source>
        <dbReference type="EMBL" id="NGO77232.1"/>
    </source>
</evidence>
<dbReference type="InterPro" id="IPR041664">
    <property type="entry name" value="AAA_16"/>
</dbReference>
<accession>A0A6G4XJ74</accession>
<dbReference type="GO" id="GO:0006355">
    <property type="term" value="P:regulation of DNA-templated transcription"/>
    <property type="evidence" value="ECO:0007669"/>
    <property type="project" value="InterPro"/>
</dbReference>
<keyword evidence="5" id="KW-1185">Reference proteome</keyword>
<dbReference type="GO" id="GO:0003677">
    <property type="term" value="F:DNA binding"/>
    <property type="evidence" value="ECO:0007669"/>
    <property type="project" value="InterPro"/>
</dbReference>
<dbReference type="Pfam" id="PF00196">
    <property type="entry name" value="GerE"/>
    <property type="match status" value="1"/>
</dbReference>
<dbReference type="GO" id="GO:0005524">
    <property type="term" value="F:ATP binding"/>
    <property type="evidence" value="ECO:0007669"/>
    <property type="project" value="UniProtKB-KW"/>
</dbReference>
<dbReference type="InterPro" id="IPR036388">
    <property type="entry name" value="WH-like_DNA-bd_sf"/>
</dbReference>
<dbReference type="Proteomes" id="UP000481109">
    <property type="component" value="Unassembled WGS sequence"/>
</dbReference>
<evidence type="ECO:0000313" key="5">
    <source>
        <dbReference type="Proteomes" id="UP000481109"/>
    </source>
</evidence>
<evidence type="ECO:0000259" key="3">
    <source>
        <dbReference type="PROSITE" id="PS50043"/>
    </source>
</evidence>
<dbReference type="InterPro" id="IPR011990">
    <property type="entry name" value="TPR-like_helical_dom_sf"/>
</dbReference>
<dbReference type="GO" id="GO:0005737">
    <property type="term" value="C:cytoplasm"/>
    <property type="evidence" value="ECO:0007669"/>
    <property type="project" value="TreeGrafter"/>
</dbReference>
<feature type="domain" description="HTH luxR-type" evidence="3">
    <location>
        <begin position="845"/>
        <end position="910"/>
    </location>
</feature>
<reference evidence="4 5" key="1">
    <citation type="submission" date="2020-02" db="EMBL/GenBank/DDBJ databases">
        <title>Whole-genome analyses of novel actinobacteria.</title>
        <authorList>
            <person name="Sahin N."/>
            <person name="Tokatli A."/>
        </authorList>
    </citation>
    <scope>NUCLEOTIDE SEQUENCE [LARGE SCALE GENOMIC DNA]</scope>
    <source>
        <strain evidence="4 5">YC504</strain>
    </source>
</reference>
<dbReference type="PANTHER" id="PTHR16305">
    <property type="entry name" value="TESTICULAR SOLUBLE ADENYLYL CYCLASE"/>
    <property type="match status" value="1"/>
</dbReference>
<proteinExistence type="predicted"/>
<dbReference type="InterPro" id="IPR027417">
    <property type="entry name" value="P-loop_NTPase"/>
</dbReference>
<dbReference type="Gene3D" id="1.10.10.10">
    <property type="entry name" value="Winged helix-like DNA-binding domain superfamily/Winged helix DNA-binding domain"/>
    <property type="match status" value="1"/>
</dbReference>
<gene>
    <name evidence="4" type="ORF">G6045_16420</name>
</gene>
<dbReference type="SMART" id="SM00421">
    <property type="entry name" value="HTH_LUXR"/>
    <property type="match status" value="1"/>
</dbReference>
<dbReference type="SUPFAM" id="SSF48452">
    <property type="entry name" value="TPR-like"/>
    <property type="match status" value="1"/>
</dbReference>
<protein>
    <submittedName>
        <fullName evidence="4">AAA family ATPase</fullName>
    </submittedName>
</protein>
<evidence type="ECO:0000256" key="1">
    <source>
        <dbReference type="ARBA" id="ARBA00022741"/>
    </source>
</evidence>
<sequence length="910" mass="95007">MLYGRGAERAAIDEVVDAARKGTSRVLVLRGEPGAGKSALLDHAAATAPMRVLRSTGAEPEADLAFAALHQLLLPVTDLLDTLPAPQRDAVRGALGLAAPPAEDAQFLVSAGVLSLLAEAAADGGLLCLIDDFQWFDRASADAVLFAARRLRNEGVAALIAVRDDAGAAVRDLPHLRVAGLDDESASELLAERVATAPSVSARLIALTGGNPLALSEVAQILTADQLAGRAQLPEPLPVGARIGDLFGRQVAELPEPTRQVLLVAAAEGLGALGLVLDAAERPGAAAVADAAGALEPAEAAGLIAVDGPSLRFRHPLIRSAVYAAAGSARRRAAHTALAATLEGTAGDPDRRAWHLAAASVGRDADVADELAASAERARARGGYADAAAALARSAELTPEKSLRARRFTDAATTAWLGGLPGRAKTCLATARELTDDPRLLAELAQLHGRFELNSGDAAEAQRVFLEGATRAMEAAPGRALEMLGDAVEAASNVGDDAAIVAMARQAETFVGGDPFLRAVLSGMGAMLAGDVERGAPILRGVLSRADGSERANELWWASAAASLLGEMDTSTDAIIRAGRVARGSGMTGRLPGVLEFVARAERIKGRLALSTAITEEGLALAREAGYSNSVAAHLANLAAITAIQGREDDCERYARDALAIAIPHRLGLRASIASYALALLDLTLGRFTAAHARFESLATAGPGIGHPITARRSTPDRIEAAVACGEPDTARSALESYERWAAHARAPQSQALLARSRALVSADDAEAVALYEKALRLHDGGSPFDEARTSLLYGERLRRIHRGGDARLLLRSALETFQRIGAGPWAHRALGELRAAGESVTRPESDALGTLTPQELRIARLVAEGMSNKEIAGRLFLSPRTVEYHLYKVYPKLAVSSRTELSRLVNTSP</sequence>
<dbReference type="InterPro" id="IPR016032">
    <property type="entry name" value="Sig_transdc_resp-reg_C-effctor"/>
</dbReference>